<keyword evidence="3" id="KW-1185">Reference proteome</keyword>
<dbReference type="EMBL" id="QKZK01000012">
    <property type="protein sequence ID" value="PZX16673.1"/>
    <property type="molecule type" value="Genomic_DNA"/>
</dbReference>
<gene>
    <name evidence="2" type="ORF">LX69_01743</name>
</gene>
<evidence type="ECO:0000313" key="3">
    <source>
        <dbReference type="Proteomes" id="UP000249239"/>
    </source>
</evidence>
<organism evidence="2 3">
    <name type="scientific">Breznakibacter xylanolyticus</name>
    <dbReference type="NCBI Taxonomy" id="990"/>
    <lineage>
        <taxon>Bacteria</taxon>
        <taxon>Pseudomonadati</taxon>
        <taxon>Bacteroidota</taxon>
        <taxon>Bacteroidia</taxon>
        <taxon>Marinilabiliales</taxon>
        <taxon>Marinilabiliaceae</taxon>
        <taxon>Breznakibacter</taxon>
    </lineage>
</organism>
<dbReference type="RefSeq" id="WP_111445483.1">
    <property type="nucleotide sequence ID" value="NZ_QKZK01000012.1"/>
</dbReference>
<dbReference type="CDD" id="cd00761">
    <property type="entry name" value="Glyco_tranf_GTA_type"/>
    <property type="match status" value="1"/>
</dbReference>
<protein>
    <submittedName>
        <fullName evidence="2">Glycosyl transferase family 2</fullName>
    </submittedName>
</protein>
<comment type="caution">
    <text evidence="2">The sequence shown here is derived from an EMBL/GenBank/DDBJ whole genome shotgun (WGS) entry which is preliminary data.</text>
</comment>
<dbReference type="OrthoDB" id="9179862at2"/>
<reference evidence="2 3" key="1">
    <citation type="submission" date="2018-06" db="EMBL/GenBank/DDBJ databases">
        <title>Genomic Encyclopedia of Archaeal and Bacterial Type Strains, Phase II (KMG-II): from individual species to whole genera.</title>
        <authorList>
            <person name="Goeker M."/>
        </authorList>
    </citation>
    <scope>NUCLEOTIDE SEQUENCE [LARGE SCALE GENOMIC DNA]</scope>
    <source>
        <strain evidence="2 3">DSM 6779</strain>
    </source>
</reference>
<dbReference type="Pfam" id="PF00535">
    <property type="entry name" value="Glycos_transf_2"/>
    <property type="match status" value="1"/>
</dbReference>
<accession>A0A2W7NAK9</accession>
<dbReference type="Gene3D" id="3.90.550.10">
    <property type="entry name" value="Spore Coat Polysaccharide Biosynthesis Protein SpsA, Chain A"/>
    <property type="match status" value="1"/>
</dbReference>
<dbReference type="GO" id="GO:0016740">
    <property type="term" value="F:transferase activity"/>
    <property type="evidence" value="ECO:0007669"/>
    <property type="project" value="UniProtKB-KW"/>
</dbReference>
<dbReference type="SUPFAM" id="SSF53448">
    <property type="entry name" value="Nucleotide-diphospho-sugar transferases"/>
    <property type="match status" value="1"/>
</dbReference>
<dbReference type="Proteomes" id="UP000249239">
    <property type="component" value="Unassembled WGS sequence"/>
</dbReference>
<evidence type="ECO:0000313" key="2">
    <source>
        <dbReference type="EMBL" id="PZX16673.1"/>
    </source>
</evidence>
<name>A0A2W7NAK9_9BACT</name>
<dbReference type="InterPro" id="IPR001173">
    <property type="entry name" value="Glyco_trans_2-like"/>
</dbReference>
<dbReference type="AlphaFoldDB" id="A0A2W7NAK9"/>
<proteinExistence type="predicted"/>
<dbReference type="InterPro" id="IPR029044">
    <property type="entry name" value="Nucleotide-diphossugar_trans"/>
</dbReference>
<feature type="domain" description="Glycosyltransferase 2-like" evidence="1">
    <location>
        <begin position="33"/>
        <end position="137"/>
    </location>
</feature>
<keyword evidence="2" id="KW-0808">Transferase</keyword>
<evidence type="ECO:0000259" key="1">
    <source>
        <dbReference type="Pfam" id="PF00535"/>
    </source>
</evidence>
<sequence>MKRLTYIVPLYFTKDSNALSDLLDLYSTYSSSITSNVDFIFIDDCSPLPVLIPSDCNLNIRLYRINEDIRWNQPGARNLGAVFAKTDYILMTDLDHRVSEKTFEYLLKKNFWKNRVYLFRRKDHNGIKVRSHPNTFVISRSTFFGCYGYDEEFCGNYGYDDEFFLKWLLLNGVSVKKYRLEIA</sequence>